<name>A0A9Q1BWA8_HOLLE</name>
<dbReference type="Gene3D" id="3.10.129.10">
    <property type="entry name" value="Hotdog Thioesterase"/>
    <property type="match status" value="1"/>
</dbReference>
<dbReference type="Proteomes" id="UP001152320">
    <property type="component" value="Chromosome 11"/>
</dbReference>
<dbReference type="InterPro" id="IPR029069">
    <property type="entry name" value="HotDog_dom_sf"/>
</dbReference>
<evidence type="ECO:0000259" key="3">
    <source>
        <dbReference type="Pfam" id="PF03061"/>
    </source>
</evidence>
<evidence type="ECO:0000256" key="2">
    <source>
        <dbReference type="ARBA" id="ARBA00022801"/>
    </source>
</evidence>
<proteinExistence type="inferred from homology"/>
<keyword evidence="5" id="KW-1185">Reference proteome</keyword>
<dbReference type="PANTHER" id="PTHR21660">
    <property type="entry name" value="THIOESTERASE SUPERFAMILY MEMBER-RELATED"/>
    <property type="match status" value="1"/>
</dbReference>
<dbReference type="OrthoDB" id="46529at2759"/>
<dbReference type="SUPFAM" id="SSF54637">
    <property type="entry name" value="Thioesterase/thiol ester dehydrase-isomerase"/>
    <property type="match status" value="1"/>
</dbReference>
<dbReference type="Pfam" id="PF03061">
    <property type="entry name" value="4HBT"/>
    <property type="match status" value="1"/>
</dbReference>
<sequence>MSESNDLLKGRVEELLKISLEIGIAPFVEPVKVASAEAGKVNFKFKVTQKLLNIQGFMHGGVLSLLVDTLTGITAFTLLSYSGVTLNLNANFVRAIKHEETIYATAVAVRAGKKIIFAEVHFRDADGNLRAYGGQTIYVVKEREKWSPVNSTTQLNKQSNL</sequence>
<dbReference type="AlphaFoldDB" id="A0A9Q1BWA8"/>
<dbReference type="InterPro" id="IPR003736">
    <property type="entry name" value="PAAI_dom"/>
</dbReference>
<dbReference type="InterPro" id="IPR039298">
    <property type="entry name" value="ACOT13"/>
</dbReference>
<evidence type="ECO:0000313" key="4">
    <source>
        <dbReference type="EMBL" id="KAJ8033922.1"/>
    </source>
</evidence>
<reference evidence="4" key="1">
    <citation type="submission" date="2021-10" db="EMBL/GenBank/DDBJ databases">
        <title>Tropical sea cucumber genome reveals ecological adaptation and Cuvierian tubules defense mechanism.</title>
        <authorList>
            <person name="Chen T."/>
        </authorList>
    </citation>
    <scope>NUCLEOTIDE SEQUENCE</scope>
    <source>
        <strain evidence="4">Nanhai2018</strain>
        <tissue evidence="4">Muscle</tissue>
    </source>
</reference>
<comment type="similarity">
    <text evidence="1">Belongs to the thioesterase PaaI family.</text>
</comment>
<gene>
    <name evidence="4" type="ORF">HOLleu_24306</name>
</gene>
<organism evidence="4 5">
    <name type="scientific">Holothuria leucospilota</name>
    <name type="common">Black long sea cucumber</name>
    <name type="synonym">Mertensiothuria leucospilota</name>
    <dbReference type="NCBI Taxonomy" id="206669"/>
    <lineage>
        <taxon>Eukaryota</taxon>
        <taxon>Metazoa</taxon>
        <taxon>Echinodermata</taxon>
        <taxon>Eleutherozoa</taxon>
        <taxon>Echinozoa</taxon>
        <taxon>Holothuroidea</taxon>
        <taxon>Aspidochirotacea</taxon>
        <taxon>Aspidochirotida</taxon>
        <taxon>Holothuriidae</taxon>
        <taxon>Holothuria</taxon>
    </lineage>
</organism>
<comment type="caution">
    <text evidence="4">The sequence shown here is derived from an EMBL/GenBank/DDBJ whole genome shotgun (WGS) entry which is preliminary data.</text>
</comment>
<protein>
    <submittedName>
        <fullName evidence="4">Acyl-coenzyme A thioesterase 13</fullName>
    </submittedName>
</protein>
<dbReference type="InterPro" id="IPR006683">
    <property type="entry name" value="Thioestr_dom"/>
</dbReference>
<evidence type="ECO:0000256" key="1">
    <source>
        <dbReference type="ARBA" id="ARBA00008324"/>
    </source>
</evidence>
<feature type="domain" description="Thioesterase" evidence="3">
    <location>
        <begin position="55"/>
        <end position="129"/>
    </location>
</feature>
<dbReference type="CDD" id="cd03443">
    <property type="entry name" value="PaaI_thioesterase"/>
    <property type="match status" value="1"/>
</dbReference>
<dbReference type="GO" id="GO:0047617">
    <property type="term" value="F:fatty acyl-CoA hydrolase activity"/>
    <property type="evidence" value="ECO:0007669"/>
    <property type="project" value="InterPro"/>
</dbReference>
<dbReference type="PANTHER" id="PTHR21660:SF1">
    <property type="entry name" value="ACYL-COENZYME A THIOESTERASE 13"/>
    <property type="match status" value="1"/>
</dbReference>
<evidence type="ECO:0000313" key="5">
    <source>
        <dbReference type="Proteomes" id="UP001152320"/>
    </source>
</evidence>
<dbReference type="NCBIfam" id="TIGR00369">
    <property type="entry name" value="unchar_dom_1"/>
    <property type="match status" value="1"/>
</dbReference>
<keyword evidence="2" id="KW-0378">Hydrolase</keyword>
<accession>A0A9Q1BWA8</accession>
<dbReference type="EMBL" id="JAIZAY010000011">
    <property type="protein sequence ID" value="KAJ8033922.1"/>
    <property type="molecule type" value="Genomic_DNA"/>
</dbReference>